<keyword evidence="5" id="KW-0862">Zinc</keyword>
<dbReference type="OrthoDB" id="9770211at2"/>
<evidence type="ECO:0000256" key="1">
    <source>
        <dbReference type="ARBA" id="ARBA00022490"/>
    </source>
</evidence>
<keyword evidence="1" id="KW-0963">Cytoplasm</keyword>
<sequence>MARPDELTFAPLGGVGEIGMNLSIYGLGNRHQRSWLAVDLGVSFGDEEHLPGIDLIMPDIRFLEKERKNLMGLVLTHAHEDHFGAIIDLWPKLQCPIYATKFSAALFEAKCAAERNAPKIPVTVVPSGGRIDLGPFNVEFIPVAHSIPESHALAIHTSVGTVLHTGDWKIDPTPIIGLPTDERRLRELGDAGVLALIGDSTNAVREGRSPSETEVAATITKLVKAAKGRVAVTTFASNVARLKAVADAAKAADREVVVVGRAMERVVQVARETGYLDGVQNFRGADLYGHFPPDKVLALCTGSQGEARAALARIANDDHPQVTLNKGDCVIFSSRTIPGNEKAVGAIINGLVTQGIEVITDRTDLVHVSGHPRRDELRDMISWVRPQLLIPVHGEPLHLHEHAKLARTAGVPKVLICRNGDLVKLGPGDPGIIDQIPSGRLYKDGTILEDSKSRAVVERRRLAFAGCAFVAIVVTEKGELSDDPEVDLVGIPEKNAAGEVIDEIVFDVVVSTVESLPKARRRDPDAMAESVRRAVRSVINEHWGKKPICLVHVLTV</sequence>
<name>A0A1H5LL22_9BRAD</name>
<dbReference type="RefSeq" id="WP_074832628.1">
    <property type="nucleotide sequence ID" value="NZ_FNTI01000002.1"/>
</dbReference>
<keyword evidence="7" id="KW-0694">RNA-binding</keyword>
<dbReference type="Pfam" id="PF17770">
    <property type="entry name" value="RNase_J_C"/>
    <property type="match status" value="1"/>
</dbReference>
<proteinExistence type="predicted"/>
<gene>
    <name evidence="9" type="ORF">SAMN05444171_7996</name>
</gene>
<dbReference type="InterPro" id="IPR036866">
    <property type="entry name" value="RibonucZ/Hydroxyglut_hydro"/>
</dbReference>
<evidence type="ECO:0000313" key="9">
    <source>
        <dbReference type="EMBL" id="SEE77694.1"/>
    </source>
</evidence>
<dbReference type="GO" id="GO:0046872">
    <property type="term" value="F:metal ion binding"/>
    <property type="evidence" value="ECO:0007669"/>
    <property type="project" value="UniProtKB-KW"/>
</dbReference>
<organism evidence="9 10">
    <name type="scientific">Bradyrhizobium lablabi</name>
    <dbReference type="NCBI Taxonomy" id="722472"/>
    <lineage>
        <taxon>Bacteria</taxon>
        <taxon>Pseudomonadati</taxon>
        <taxon>Pseudomonadota</taxon>
        <taxon>Alphaproteobacteria</taxon>
        <taxon>Hyphomicrobiales</taxon>
        <taxon>Nitrobacteraceae</taxon>
        <taxon>Bradyrhizobium</taxon>
    </lineage>
</organism>
<dbReference type="Gene3D" id="3.10.20.580">
    <property type="match status" value="1"/>
</dbReference>
<keyword evidence="4" id="KW-0378">Hydrolase</keyword>
<accession>A0A1H5LL22</accession>
<dbReference type="NCBIfam" id="TIGR00649">
    <property type="entry name" value="MG423"/>
    <property type="match status" value="1"/>
</dbReference>
<reference evidence="9 10" key="1">
    <citation type="submission" date="2016-10" db="EMBL/GenBank/DDBJ databases">
        <authorList>
            <person name="de Groot N.N."/>
        </authorList>
    </citation>
    <scope>NUCLEOTIDE SEQUENCE [LARGE SCALE GENOMIC DNA]</scope>
    <source>
        <strain evidence="9 10">GAS522</strain>
    </source>
</reference>
<keyword evidence="6" id="KW-0269">Exonuclease</keyword>
<evidence type="ECO:0000256" key="7">
    <source>
        <dbReference type="ARBA" id="ARBA00022884"/>
    </source>
</evidence>
<dbReference type="SUPFAM" id="SSF56281">
    <property type="entry name" value="Metallo-hydrolase/oxidoreductase"/>
    <property type="match status" value="1"/>
</dbReference>
<dbReference type="AlphaFoldDB" id="A0A1H5LL22"/>
<keyword evidence="3" id="KW-0479">Metal-binding</keyword>
<keyword evidence="2" id="KW-0540">Nuclease</keyword>
<dbReference type="Proteomes" id="UP000183208">
    <property type="component" value="Unassembled WGS sequence"/>
</dbReference>
<dbReference type="EMBL" id="FNTI01000002">
    <property type="protein sequence ID" value="SEE77694.1"/>
    <property type="molecule type" value="Genomic_DNA"/>
</dbReference>
<dbReference type="Pfam" id="PF07521">
    <property type="entry name" value="RMMBL"/>
    <property type="match status" value="1"/>
</dbReference>
<dbReference type="InterPro" id="IPR042173">
    <property type="entry name" value="RNase_J_2"/>
</dbReference>
<dbReference type="Gene3D" id="3.40.50.10710">
    <property type="entry name" value="Metallo-hydrolase/oxidoreductase"/>
    <property type="match status" value="1"/>
</dbReference>
<dbReference type="PANTHER" id="PTHR43694:SF1">
    <property type="entry name" value="RIBONUCLEASE J"/>
    <property type="match status" value="1"/>
</dbReference>
<evidence type="ECO:0000313" key="10">
    <source>
        <dbReference type="Proteomes" id="UP000183208"/>
    </source>
</evidence>
<dbReference type="Gene3D" id="3.60.15.10">
    <property type="entry name" value="Ribonuclease Z/Hydroxyacylglutathione hydrolase-like"/>
    <property type="match status" value="1"/>
</dbReference>
<dbReference type="PANTHER" id="PTHR43694">
    <property type="entry name" value="RIBONUCLEASE J"/>
    <property type="match status" value="1"/>
</dbReference>
<dbReference type="CDD" id="cd07714">
    <property type="entry name" value="RNaseJ_MBL-fold"/>
    <property type="match status" value="1"/>
</dbReference>
<evidence type="ECO:0000256" key="2">
    <source>
        <dbReference type="ARBA" id="ARBA00022722"/>
    </source>
</evidence>
<evidence type="ECO:0000256" key="6">
    <source>
        <dbReference type="ARBA" id="ARBA00022839"/>
    </source>
</evidence>
<dbReference type="GO" id="GO:0003723">
    <property type="term" value="F:RNA binding"/>
    <property type="evidence" value="ECO:0007669"/>
    <property type="project" value="UniProtKB-KW"/>
</dbReference>
<evidence type="ECO:0000256" key="3">
    <source>
        <dbReference type="ARBA" id="ARBA00022723"/>
    </source>
</evidence>
<dbReference type="InterPro" id="IPR055132">
    <property type="entry name" value="RNase_J_b_CASP"/>
</dbReference>
<dbReference type="GO" id="GO:0004527">
    <property type="term" value="F:exonuclease activity"/>
    <property type="evidence" value="ECO:0007669"/>
    <property type="project" value="UniProtKB-KW"/>
</dbReference>
<feature type="domain" description="Metallo-beta-lactamase" evidence="8">
    <location>
        <begin position="21"/>
        <end position="219"/>
    </location>
</feature>
<dbReference type="SMART" id="SM00849">
    <property type="entry name" value="Lactamase_B"/>
    <property type="match status" value="1"/>
</dbReference>
<evidence type="ECO:0000256" key="5">
    <source>
        <dbReference type="ARBA" id="ARBA00022833"/>
    </source>
</evidence>
<evidence type="ECO:0000259" key="8">
    <source>
        <dbReference type="SMART" id="SM00849"/>
    </source>
</evidence>
<dbReference type="Pfam" id="PF00753">
    <property type="entry name" value="Lactamase_B"/>
    <property type="match status" value="1"/>
</dbReference>
<dbReference type="InterPro" id="IPR011108">
    <property type="entry name" value="RMMBL"/>
</dbReference>
<evidence type="ECO:0000256" key="4">
    <source>
        <dbReference type="ARBA" id="ARBA00022801"/>
    </source>
</evidence>
<dbReference type="InterPro" id="IPR004613">
    <property type="entry name" value="RNase_J"/>
</dbReference>
<dbReference type="InterPro" id="IPR001279">
    <property type="entry name" value="Metallo-B-lactamas"/>
</dbReference>
<protein>
    <submittedName>
        <fullName evidence="9">Ribonuclease J</fullName>
    </submittedName>
</protein>
<dbReference type="InterPro" id="IPR041636">
    <property type="entry name" value="RNase_J_C"/>
</dbReference>
<dbReference type="Pfam" id="PF22505">
    <property type="entry name" value="RNase_J_b_CASP"/>
    <property type="match status" value="1"/>
</dbReference>